<dbReference type="KEGG" id="dhe:111605254"/>
<reference evidence="4" key="1">
    <citation type="submission" date="2025-08" db="UniProtKB">
        <authorList>
            <consortium name="RefSeq"/>
        </authorList>
    </citation>
    <scope>IDENTIFICATION</scope>
    <source>
        <strain evidence="4">15085-1641.00</strain>
        <tissue evidence="4">Whole body</tissue>
    </source>
</reference>
<accession>A0A6J1MDG0</accession>
<evidence type="ECO:0000256" key="2">
    <source>
        <dbReference type="SAM" id="SignalP"/>
    </source>
</evidence>
<feature type="chain" id="PRO_5026774393" evidence="2">
    <location>
        <begin position="20"/>
        <end position="102"/>
    </location>
</feature>
<proteinExistence type="predicted"/>
<feature type="compositionally biased region" description="Basic and acidic residues" evidence="1">
    <location>
        <begin position="68"/>
        <end position="94"/>
    </location>
</feature>
<dbReference type="OrthoDB" id="7830973at2759"/>
<feature type="signal peptide" evidence="2">
    <location>
        <begin position="1"/>
        <end position="19"/>
    </location>
</feature>
<keyword evidence="3" id="KW-1185">Reference proteome</keyword>
<organism evidence="3 4">
    <name type="scientific">Drosophila hydei</name>
    <name type="common">Fruit fly</name>
    <dbReference type="NCBI Taxonomy" id="7224"/>
    <lineage>
        <taxon>Eukaryota</taxon>
        <taxon>Metazoa</taxon>
        <taxon>Ecdysozoa</taxon>
        <taxon>Arthropoda</taxon>
        <taxon>Hexapoda</taxon>
        <taxon>Insecta</taxon>
        <taxon>Pterygota</taxon>
        <taxon>Neoptera</taxon>
        <taxon>Endopterygota</taxon>
        <taxon>Diptera</taxon>
        <taxon>Brachycera</taxon>
        <taxon>Muscomorpha</taxon>
        <taxon>Ephydroidea</taxon>
        <taxon>Drosophilidae</taxon>
        <taxon>Drosophila</taxon>
    </lineage>
</organism>
<gene>
    <name evidence="4" type="primary">LOC111605254</name>
</gene>
<sequence>MKITLILSLIVATVSFIQATPVNNPYQAVHSAIDLSGQPVRARRASFDDYYICYPSSVVYSYHSNSLESHRRSDAERSFSRYDARRDRADREGPDYTDVFGK</sequence>
<evidence type="ECO:0000313" key="3">
    <source>
        <dbReference type="Proteomes" id="UP000504633"/>
    </source>
</evidence>
<dbReference type="AlphaFoldDB" id="A0A6J1MDG0"/>
<name>A0A6J1MDG0_DROHY</name>
<protein>
    <submittedName>
        <fullName evidence="4">Uncharacterized protein LOC111605254</fullName>
    </submittedName>
</protein>
<dbReference type="Proteomes" id="UP000504633">
    <property type="component" value="Unplaced"/>
</dbReference>
<evidence type="ECO:0000256" key="1">
    <source>
        <dbReference type="SAM" id="MobiDB-lite"/>
    </source>
</evidence>
<dbReference type="RefSeq" id="XP_023179459.2">
    <property type="nucleotide sequence ID" value="XM_023323691.2"/>
</dbReference>
<dbReference type="GeneID" id="111605254"/>
<keyword evidence="2" id="KW-0732">Signal</keyword>
<evidence type="ECO:0000313" key="4">
    <source>
        <dbReference type="RefSeq" id="XP_023179459.2"/>
    </source>
</evidence>
<dbReference type="OMA" id="SEDYAPH"/>
<feature type="region of interest" description="Disordered" evidence="1">
    <location>
        <begin position="66"/>
        <end position="102"/>
    </location>
</feature>